<evidence type="ECO:0000313" key="4">
    <source>
        <dbReference type="Proteomes" id="UP000886829"/>
    </source>
</evidence>
<dbReference type="Proteomes" id="UP000886829">
    <property type="component" value="Unassembled WGS sequence"/>
</dbReference>
<feature type="domain" description="GmrSD restriction endonucleases C-terminal" evidence="2">
    <location>
        <begin position="486"/>
        <end position="627"/>
    </location>
</feature>
<sequence>MRGESKKISNFMAGEGNAKFYFQIPVYQRPYSWTKAQCERLYDDMVSTFQENRGSHFIGSIVYQVSSKSSPKVNVYTIIDGQQRLTTLYLLFLAMRQVALDLEQQLRTGTYDEDLIEQGIIEVADSESEEAEPTAMGQNQDQLQESAEEIFDRFLSNKHRAKSRSEQIRFHLIDSDQPALDKLFAGNPKEFEADSLLTKNFNFFYNKVLHEKILHFEDLVDIASNLSFISIELERNDDAQLIFESLNSTGLKLSEGDKIRNYMLMQFDETQQSQYYHDYWQKIDANCGADLDRFLKDYLSIKLGRSPSTQELYQSFKLFLISDSDKSDSDKLEPASYKLEPERASDFLAELVEYSKLFWSMSTCHYEVPEPLEPSLSDFKRKQLRTNIEQCLRRIKFLPSTMYNPLIMQCLMLHQHGQLSGEELLEVCHIVETFVLRRWVCHLKTNAFNRFFQNLSSINASKDEGSLVQRMGKMLLQNTGDSNRLPNDAEFETALRQNNLSLTGPSKNTIYYIFDRLECDNRESLSILDMVERGQLSIEHIMPRKLSPEWESALGSNAMSVHKTWLDRLGNLTLTAYNSKYSNSSFADKCNMTNGFNESGLKLNRDLCKFKRWDEKAMQKRTDDLVKKALKIWPLPKP</sequence>
<dbReference type="EMBL" id="DXEV01000222">
    <property type="protein sequence ID" value="HIX58046.1"/>
    <property type="molecule type" value="Genomic_DNA"/>
</dbReference>
<gene>
    <name evidence="3" type="ORF">H9850_11370</name>
</gene>
<reference evidence="3" key="1">
    <citation type="journal article" date="2021" name="PeerJ">
        <title>Extensive microbial diversity within the chicken gut microbiome revealed by metagenomics and culture.</title>
        <authorList>
            <person name="Gilroy R."/>
            <person name="Ravi A."/>
            <person name="Getino M."/>
            <person name="Pursley I."/>
            <person name="Horton D.L."/>
            <person name="Alikhan N.F."/>
            <person name="Baker D."/>
            <person name="Gharbi K."/>
            <person name="Hall N."/>
            <person name="Watson M."/>
            <person name="Adriaenssens E.M."/>
            <person name="Foster-Nyarko E."/>
            <person name="Jarju S."/>
            <person name="Secka A."/>
            <person name="Antonio M."/>
            <person name="Oren A."/>
            <person name="Chaudhuri R.R."/>
            <person name="La Ragione R."/>
            <person name="Hildebrand F."/>
            <person name="Pallen M.J."/>
        </authorList>
    </citation>
    <scope>NUCLEOTIDE SEQUENCE</scope>
    <source>
        <strain evidence="3">USASDec5-558</strain>
    </source>
</reference>
<dbReference type="InterPro" id="IPR004919">
    <property type="entry name" value="GmrSD_N"/>
</dbReference>
<name>A0A9D2B2G3_9GAMM</name>
<evidence type="ECO:0000259" key="1">
    <source>
        <dbReference type="Pfam" id="PF03235"/>
    </source>
</evidence>
<evidence type="ECO:0000259" key="2">
    <source>
        <dbReference type="Pfam" id="PF07510"/>
    </source>
</evidence>
<protein>
    <submittedName>
        <fullName evidence="3">DUF262 domain-containing protein</fullName>
    </submittedName>
</protein>
<comment type="caution">
    <text evidence="3">The sequence shown here is derived from an EMBL/GenBank/DDBJ whole genome shotgun (WGS) entry which is preliminary data.</text>
</comment>
<dbReference type="InterPro" id="IPR011089">
    <property type="entry name" value="GmrSD_C"/>
</dbReference>
<feature type="domain" description="GmrSD restriction endonucleases N-terminal" evidence="1">
    <location>
        <begin position="18"/>
        <end position="263"/>
    </location>
</feature>
<evidence type="ECO:0000313" key="3">
    <source>
        <dbReference type="EMBL" id="HIX58046.1"/>
    </source>
</evidence>
<proteinExistence type="predicted"/>
<organism evidence="3 4">
    <name type="scientific">Candidatus Anaerobiospirillum pullistercoris</name>
    <dbReference type="NCBI Taxonomy" id="2838452"/>
    <lineage>
        <taxon>Bacteria</taxon>
        <taxon>Pseudomonadati</taxon>
        <taxon>Pseudomonadota</taxon>
        <taxon>Gammaproteobacteria</taxon>
        <taxon>Aeromonadales</taxon>
        <taxon>Succinivibrionaceae</taxon>
        <taxon>Anaerobiospirillum</taxon>
    </lineage>
</organism>
<dbReference type="AlphaFoldDB" id="A0A9D2B2G3"/>
<dbReference type="Pfam" id="PF03235">
    <property type="entry name" value="GmrSD_N"/>
    <property type="match status" value="1"/>
</dbReference>
<accession>A0A9D2B2G3</accession>
<dbReference type="Pfam" id="PF07510">
    <property type="entry name" value="GmrSD_C"/>
    <property type="match status" value="1"/>
</dbReference>
<dbReference type="PANTHER" id="PTHR35149:SF2">
    <property type="entry name" value="DUF262 DOMAIN-CONTAINING PROTEIN"/>
    <property type="match status" value="1"/>
</dbReference>
<reference evidence="3" key="2">
    <citation type="submission" date="2021-04" db="EMBL/GenBank/DDBJ databases">
        <authorList>
            <person name="Gilroy R."/>
        </authorList>
    </citation>
    <scope>NUCLEOTIDE SEQUENCE</scope>
    <source>
        <strain evidence="3">USASDec5-558</strain>
    </source>
</reference>
<dbReference type="PANTHER" id="PTHR35149">
    <property type="entry name" value="SLL5132 PROTEIN"/>
    <property type="match status" value="1"/>
</dbReference>